<reference evidence="11" key="2">
    <citation type="submission" date="2023-05" db="EMBL/GenBank/DDBJ databases">
        <authorList>
            <consortium name="Lawrence Berkeley National Laboratory"/>
            <person name="Steindorff A."/>
            <person name="Hensen N."/>
            <person name="Bonometti L."/>
            <person name="Westerberg I."/>
            <person name="Brannstrom I.O."/>
            <person name="Guillou S."/>
            <person name="Cros-Aarteil S."/>
            <person name="Calhoun S."/>
            <person name="Haridas S."/>
            <person name="Kuo A."/>
            <person name="Mondo S."/>
            <person name="Pangilinan J."/>
            <person name="Riley R."/>
            <person name="Labutti K."/>
            <person name="Andreopoulos B."/>
            <person name="Lipzen A."/>
            <person name="Chen C."/>
            <person name="Yanf M."/>
            <person name="Daum C."/>
            <person name="Ng V."/>
            <person name="Clum A."/>
            <person name="Ohm R."/>
            <person name="Martin F."/>
            <person name="Silar P."/>
            <person name="Natvig D."/>
            <person name="Lalanne C."/>
            <person name="Gautier V."/>
            <person name="Ament-Velasquez S.L."/>
            <person name="Kruys A."/>
            <person name="Hutchinson M.I."/>
            <person name="Powell A.J."/>
            <person name="Barry K."/>
            <person name="Miller A.N."/>
            <person name="Grigoriev I.V."/>
            <person name="Debuchy R."/>
            <person name="Gladieux P."/>
            <person name="Thoren M.H."/>
            <person name="Johannesson H."/>
        </authorList>
    </citation>
    <scope>NUCLEOTIDE SEQUENCE</scope>
    <source>
        <strain evidence="11">CBS 892.96</strain>
    </source>
</reference>
<sequence>MSLGRHVDPEDIIHHLESVRPLSKSTNNKPHHLTPYSTPYASQQDIPKYEIPPEGAPSDTVYSMINNELDLDGRPNLNLASFVGTYLDPNAHKLFTSNLSKNLADNDEYPALLSLSERCVSILANLWGASKSEHAIGSPTVGSSEAIHLAGLSLKRRWQAKMKAQGKNIHEPGPNIIMGSNAQVALLKFARYFEVEARTVPVSERSNHCLDPELVRERVDENTIGVFVILGSTYTGHYEPVERVCEVLDEIQRERGWDVHVHVDAASGGFVAPFTLAGAGQKWNFEQPRVKSINVSGHKYGLVTPGIGWIVWRDEKYLSEELIFELHYLGGTEKSYTLNFSRPGAQVVVQYYNLIHLGFGGYKEIMENCLANARVLSRGLEETGWYTCVSDIHRPVVKGSSGVAGKIKVAAETFTGGSDGGKEKEEEEQEKETSAGYTPGLPVVSFRFTDKFRKEFPHIKQEDVSLLLRARQWIIPNYALPPDEDKTEILRVVIRESMSFDLLDRLVTDIVQVTEQLIDHDEVDLSIMRKQGGRRRPNRKTGKGKKQDKDDQKDESVRERAGEEVKRLAGGIHRSVC</sequence>
<evidence type="ECO:0000256" key="6">
    <source>
        <dbReference type="ARBA" id="ARBA00048868"/>
    </source>
</evidence>
<dbReference type="PANTHER" id="PTHR43321">
    <property type="entry name" value="GLUTAMATE DECARBOXYLASE"/>
    <property type="match status" value="1"/>
</dbReference>
<comment type="cofactor">
    <cofactor evidence="1 7 8">
        <name>pyridoxal 5'-phosphate</name>
        <dbReference type="ChEBI" id="CHEBI:597326"/>
    </cofactor>
</comment>
<keyword evidence="4 7" id="KW-0663">Pyridoxal phosphate</keyword>
<reference evidence="11" key="1">
    <citation type="journal article" date="2023" name="Mol. Phylogenet. Evol.">
        <title>Genome-scale phylogeny and comparative genomics of the fungal order Sordariales.</title>
        <authorList>
            <person name="Hensen N."/>
            <person name="Bonometti L."/>
            <person name="Westerberg I."/>
            <person name="Brannstrom I.O."/>
            <person name="Guillou S."/>
            <person name="Cros-Aarteil S."/>
            <person name="Calhoun S."/>
            <person name="Haridas S."/>
            <person name="Kuo A."/>
            <person name="Mondo S."/>
            <person name="Pangilinan J."/>
            <person name="Riley R."/>
            <person name="LaButti K."/>
            <person name="Andreopoulos B."/>
            <person name="Lipzen A."/>
            <person name="Chen C."/>
            <person name="Yan M."/>
            <person name="Daum C."/>
            <person name="Ng V."/>
            <person name="Clum A."/>
            <person name="Steindorff A."/>
            <person name="Ohm R.A."/>
            <person name="Martin F."/>
            <person name="Silar P."/>
            <person name="Natvig D.O."/>
            <person name="Lalanne C."/>
            <person name="Gautier V."/>
            <person name="Ament-Velasquez S.L."/>
            <person name="Kruys A."/>
            <person name="Hutchinson M.I."/>
            <person name="Powell A.J."/>
            <person name="Barry K."/>
            <person name="Miller A.N."/>
            <person name="Grigoriev I.V."/>
            <person name="Debuchy R."/>
            <person name="Gladieux P."/>
            <person name="Hiltunen Thoren M."/>
            <person name="Johannesson H."/>
        </authorList>
    </citation>
    <scope>NUCLEOTIDE SEQUENCE</scope>
    <source>
        <strain evidence="11">CBS 892.96</strain>
    </source>
</reference>
<keyword evidence="5 8" id="KW-0456">Lyase</keyword>
<comment type="catalytic activity">
    <reaction evidence="6 9">
        <text>L-glutamate + H(+) = 4-aminobutanoate + CO2</text>
        <dbReference type="Rhea" id="RHEA:17785"/>
        <dbReference type="ChEBI" id="CHEBI:15378"/>
        <dbReference type="ChEBI" id="CHEBI:16526"/>
        <dbReference type="ChEBI" id="CHEBI:29985"/>
        <dbReference type="ChEBI" id="CHEBI:59888"/>
        <dbReference type="EC" id="4.1.1.15"/>
    </reaction>
</comment>
<dbReference type="Gene3D" id="3.40.640.10">
    <property type="entry name" value="Type I PLP-dependent aspartate aminotransferase-like (Major domain)"/>
    <property type="match status" value="1"/>
</dbReference>
<evidence type="ECO:0000256" key="5">
    <source>
        <dbReference type="ARBA" id="ARBA00023239"/>
    </source>
</evidence>
<name>A0AAN6WD52_9PEZI</name>
<gene>
    <name evidence="11" type="ORF">QBC36DRAFT_385582</name>
</gene>
<proteinExistence type="inferred from homology"/>
<dbReference type="GO" id="GO:0016740">
    <property type="term" value="F:transferase activity"/>
    <property type="evidence" value="ECO:0007669"/>
    <property type="project" value="UniProtKB-KW"/>
</dbReference>
<dbReference type="GO" id="GO:0006538">
    <property type="term" value="P:L-glutamate catabolic process"/>
    <property type="evidence" value="ECO:0007669"/>
    <property type="project" value="TreeGrafter"/>
</dbReference>
<evidence type="ECO:0000256" key="2">
    <source>
        <dbReference type="ARBA" id="ARBA00009533"/>
    </source>
</evidence>
<dbReference type="GO" id="GO:0030170">
    <property type="term" value="F:pyridoxal phosphate binding"/>
    <property type="evidence" value="ECO:0007669"/>
    <property type="project" value="InterPro"/>
</dbReference>
<dbReference type="Gene3D" id="4.10.280.50">
    <property type="match status" value="1"/>
</dbReference>
<dbReference type="FunFam" id="3.90.1150.160:FF:000005">
    <property type="entry name" value="Glutamate decarboxylase"/>
    <property type="match status" value="1"/>
</dbReference>
<dbReference type="SUPFAM" id="SSF53383">
    <property type="entry name" value="PLP-dependent transferases"/>
    <property type="match status" value="1"/>
</dbReference>
<protein>
    <recommendedName>
        <fullName evidence="3 9">Glutamate decarboxylase</fullName>
        <ecNumber evidence="3 9">4.1.1.15</ecNumber>
    </recommendedName>
</protein>
<dbReference type="InterPro" id="IPR010107">
    <property type="entry name" value="Glutamate_decarboxylase"/>
</dbReference>
<keyword evidence="11" id="KW-0808">Transferase</keyword>
<evidence type="ECO:0000256" key="7">
    <source>
        <dbReference type="PIRSR" id="PIRSR602129-50"/>
    </source>
</evidence>
<dbReference type="Gene3D" id="3.90.1150.160">
    <property type="match status" value="1"/>
</dbReference>
<feature type="compositionally biased region" description="Basic residues" evidence="10">
    <location>
        <begin position="531"/>
        <end position="544"/>
    </location>
</feature>
<evidence type="ECO:0000256" key="8">
    <source>
        <dbReference type="RuleBase" id="RU000382"/>
    </source>
</evidence>
<feature type="region of interest" description="Disordered" evidence="10">
    <location>
        <begin position="414"/>
        <end position="437"/>
    </location>
</feature>
<accession>A0AAN6WD52</accession>
<dbReference type="PANTHER" id="PTHR43321:SF3">
    <property type="entry name" value="GLUTAMATE DECARBOXYLASE"/>
    <property type="match status" value="1"/>
</dbReference>
<feature type="modified residue" description="N6-(pyridoxal phosphate)lysine" evidence="7">
    <location>
        <position position="299"/>
    </location>
</feature>
<evidence type="ECO:0000256" key="1">
    <source>
        <dbReference type="ARBA" id="ARBA00001933"/>
    </source>
</evidence>
<dbReference type="InterPro" id="IPR015421">
    <property type="entry name" value="PyrdxlP-dep_Trfase_major"/>
</dbReference>
<evidence type="ECO:0000256" key="3">
    <source>
        <dbReference type="ARBA" id="ARBA00012421"/>
    </source>
</evidence>
<evidence type="ECO:0000313" key="11">
    <source>
        <dbReference type="EMBL" id="KAK4178906.1"/>
    </source>
</evidence>
<comment type="caution">
    <text evidence="11">The sequence shown here is derived from an EMBL/GenBank/DDBJ whole genome shotgun (WGS) entry which is preliminary data.</text>
</comment>
<dbReference type="Proteomes" id="UP001302321">
    <property type="component" value="Unassembled WGS sequence"/>
</dbReference>
<keyword evidence="12" id="KW-1185">Reference proteome</keyword>
<dbReference type="NCBIfam" id="TIGR01788">
    <property type="entry name" value="Glu-decarb-GAD"/>
    <property type="match status" value="1"/>
</dbReference>
<comment type="similarity">
    <text evidence="2 8">Belongs to the group II decarboxylase family.</text>
</comment>
<keyword evidence="9" id="KW-0210">Decarboxylase</keyword>
<evidence type="ECO:0000313" key="12">
    <source>
        <dbReference type="Proteomes" id="UP001302321"/>
    </source>
</evidence>
<dbReference type="EC" id="4.1.1.15" evidence="3 9"/>
<evidence type="ECO:0000256" key="4">
    <source>
        <dbReference type="ARBA" id="ARBA00022898"/>
    </source>
</evidence>
<feature type="region of interest" description="Disordered" evidence="10">
    <location>
        <begin position="19"/>
        <end position="40"/>
    </location>
</feature>
<feature type="region of interest" description="Disordered" evidence="10">
    <location>
        <begin position="528"/>
        <end position="577"/>
    </location>
</feature>
<dbReference type="FunFam" id="4.10.280.50:FF:000001">
    <property type="entry name" value="Glutamate decarboxylase"/>
    <property type="match status" value="1"/>
</dbReference>
<organism evidence="11 12">
    <name type="scientific">Triangularia setosa</name>
    <dbReference type="NCBI Taxonomy" id="2587417"/>
    <lineage>
        <taxon>Eukaryota</taxon>
        <taxon>Fungi</taxon>
        <taxon>Dikarya</taxon>
        <taxon>Ascomycota</taxon>
        <taxon>Pezizomycotina</taxon>
        <taxon>Sordariomycetes</taxon>
        <taxon>Sordariomycetidae</taxon>
        <taxon>Sordariales</taxon>
        <taxon>Podosporaceae</taxon>
        <taxon>Triangularia</taxon>
    </lineage>
</organism>
<dbReference type="AlphaFoldDB" id="A0AAN6WD52"/>
<dbReference type="EMBL" id="MU866128">
    <property type="protein sequence ID" value="KAK4178906.1"/>
    <property type="molecule type" value="Genomic_DNA"/>
</dbReference>
<evidence type="ECO:0000256" key="10">
    <source>
        <dbReference type="SAM" id="MobiDB-lite"/>
    </source>
</evidence>
<dbReference type="Pfam" id="PF00282">
    <property type="entry name" value="Pyridoxal_deC"/>
    <property type="match status" value="1"/>
</dbReference>
<dbReference type="GO" id="GO:0005829">
    <property type="term" value="C:cytosol"/>
    <property type="evidence" value="ECO:0007669"/>
    <property type="project" value="TreeGrafter"/>
</dbReference>
<feature type="compositionally biased region" description="Basic and acidic residues" evidence="10">
    <location>
        <begin position="545"/>
        <end position="567"/>
    </location>
</feature>
<dbReference type="GO" id="GO:0004351">
    <property type="term" value="F:glutamate decarboxylase activity"/>
    <property type="evidence" value="ECO:0007669"/>
    <property type="project" value="UniProtKB-EC"/>
</dbReference>
<dbReference type="InterPro" id="IPR002129">
    <property type="entry name" value="PyrdxlP-dep_de-COase"/>
</dbReference>
<evidence type="ECO:0000256" key="9">
    <source>
        <dbReference type="RuleBase" id="RU361171"/>
    </source>
</evidence>
<dbReference type="InterPro" id="IPR015424">
    <property type="entry name" value="PyrdxlP-dep_Trfase"/>
</dbReference>
<dbReference type="FunFam" id="3.40.640.10:FF:000017">
    <property type="entry name" value="Glutamate decarboxylase"/>
    <property type="match status" value="1"/>
</dbReference>